<evidence type="ECO:0008006" key="5">
    <source>
        <dbReference type="Google" id="ProtNLM"/>
    </source>
</evidence>
<protein>
    <recommendedName>
        <fullName evidence="5">Fe2OG dioxygenase domain-containing protein</fullName>
    </recommendedName>
</protein>
<reference evidence="4" key="1">
    <citation type="journal article" date="2012" name="Nature">
        <title>Algal genomes reveal evolutionary mosaicism and the fate of nucleomorphs.</title>
        <authorList>
            <consortium name="DOE Joint Genome Institute"/>
            <person name="Curtis B.A."/>
            <person name="Tanifuji G."/>
            <person name="Burki F."/>
            <person name="Gruber A."/>
            <person name="Irimia M."/>
            <person name="Maruyama S."/>
            <person name="Arias M.C."/>
            <person name="Ball S.G."/>
            <person name="Gile G.H."/>
            <person name="Hirakawa Y."/>
            <person name="Hopkins J.F."/>
            <person name="Kuo A."/>
            <person name="Rensing S.A."/>
            <person name="Schmutz J."/>
            <person name="Symeonidi A."/>
            <person name="Elias M."/>
            <person name="Eveleigh R.J."/>
            <person name="Herman E.K."/>
            <person name="Klute M.J."/>
            <person name="Nakayama T."/>
            <person name="Obornik M."/>
            <person name="Reyes-Prieto A."/>
            <person name="Armbrust E.V."/>
            <person name="Aves S.J."/>
            <person name="Beiko R.G."/>
            <person name="Coutinho P."/>
            <person name="Dacks J.B."/>
            <person name="Durnford D.G."/>
            <person name="Fast N.M."/>
            <person name="Green B.R."/>
            <person name="Grisdale C.J."/>
            <person name="Hempel F."/>
            <person name="Henrissat B."/>
            <person name="Hoppner M.P."/>
            <person name="Ishida K."/>
            <person name="Kim E."/>
            <person name="Koreny L."/>
            <person name="Kroth P.G."/>
            <person name="Liu Y."/>
            <person name="Malik S.B."/>
            <person name="Maier U.G."/>
            <person name="McRose D."/>
            <person name="Mock T."/>
            <person name="Neilson J.A."/>
            <person name="Onodera N.T."/>
            <person name="Poole A.M."/>
            <person name="Pritham E.J."/>
            <person name="Richards T.A."/>
            <person name="Rocap G."/>
            <person name="Roy S.W."/>
            <person name="Sarai C."/>
            <person name="Schaack S."/>
            <person name="Shirato S."/>
            <person name="Slamovits C.H."/>
            <person name="Spencer D.F."/>
            <person name="Suzuki S."/>
            <person name="Worden A.Z."/>
            <person name="Zauner S."/>
            <person name="Barry K."/>
            <person name="Bell C."/>
            <person name="Bharti A.K."/>
            <person name="Crow J.A."/>
            <person name="Grimwood J."/>
            <person name="Kramer R."/>
            <person name="Lindquist E."/>
            <person name="Lucas S."/>
            <person name="Salamov A."/>
            <person name="McFadden G.I."/>
            <person name="Lane C.E."/>
            <person name="Keeling P.J."/>
            <person name="Gray M.W."/>
            <person name="Grigoriev I.V."/>
            <person name="Archibald J.M."/>
        </authorList>
    </citation>
    <scope>NUCLEOTIDE SEQUENCE</scope>
    <source>
        <strain evidence="4">CCMP2712</strain>
    </source>
</reference>
<dbReference type="RefSeq" id="XP_005828406.1">
    <property type="nucleotide sequence ID" value="XM_005828349.1"/>
</dbReference>
<dbReference type="OrthoDB" id="445007at2759"/>
<dbReference type="KEGG" id="gtt:GUITHDRAFT_74806"/>
<dbReference type="SUPFAM" id="SSF51197">
    <property type="entry name" value="Clavaminate synthase-like"/>
    <property type="match status" value="1"/>
</dbReference>
<keyword evidence="2" id="KW-0479">Metal-binding</keyword>
<gene>
    <name evidence="4" type="ORF">GUITHDRAFT_74806</name>
</gene>
<dbReference type="Pfam" id="PF05721">
    <property type="entry name" value="PhyH"/>
    <property type="match status" value="1"/>
</dbReference>
<keyword evidence="3" id="KW-0408">Iron</keyword>
<evidence type="ECO:0000256" key="3">
    <source>
        <dbReference type="ARBA" id="ARBA00023004"/>
    </source>
</evidence>
<proteinExistence type="predicted"/>
<dbReference type="PANTHER" id="PTHR20883">
    <property type="entry name" value="PHYTANOYL-COA DIOXYGENASE DOMAIN CONTAINING 1"/>
    <property type="match status" value="1"/>
</dbReference>
<accession>L1IYW1</accession>
<dbReference type="EMBL" id="JH993024">
    <property type="protein sequence ID" value="EKX41426.1"/>
    <property type="molecule type" value="Genomic_DNA"/>
</dbReference>
<name>L1IYW1_GUITC</name>
<dbReference type="GO" id="GO:0046872">
    <property type="term" value="F:metal ion binding"/>
    <property type="evidence" value="ECO:0007669"/>
    <property type="project" value="UniProtKB-KW"/>
</dbReference>
<dbReference type="PANTHER" id="PTHR20883:SF15">
    <property type="entry name" value="PHYTANOYL-COA DIOXYGENASE DOMAIN-CONTAINING PROTEIN 1"/>
    <property type="match status" value="1"/>
</dbReference>
<organism evidence="4">
    <name type="scientific">Guillardia theta (strain CCMP2712)</name>
    <name type="common">Cryptophyte</name>
    <dbReference type="NCBI Taxonomy" id="905079"/>
    <lineage>
        <taxon>Eukaryota</taxon>
        <taxon>Cryptophyceae</taxon>
        <taxon>Pyrenomonadales</taxon>
        <taxon>Geminigeraceae</taxon>
        <taxon>Guillardia</taxon>
    </lineage>
</organism>
<dbReference type="GeneID" id="17297969"/>
<dbReference type="STRING" id="905079.L1IYW1"/>
<dbReference type="HOGENOM" id="CLU_048953_0_0_1"/>
<dbReference type="PaxDb" id="55529-EKX41426"/>
<dbReference type="Gene3D" id="2.60.120.620">
    <property type="entry name" value="q2cbj1_9rhob like domain"/>
    <property type="match status" value="1"/>
</dbReference>
<feature type="non-terminal residue" evidence="4">
    <location>
        <position position="273"/>
    </location>
</feature>
<dbReference type="InterPro" id="IPR008775">
    <property type="entry name" value="Phytyl_CoA_dOase-like"/>
</dbReference>
<evidence type="ECO:0000313" key="4">
    <source>
        <dbReference type="EMBL" id="EKX41426.1"/>
    </source>
</evidence>
<dbReference type="AlphaFoldDB" id="L1IYW1"/>
<evidence type="ECO:0000256" key="2">
    <source>
        <dbReference type="ARBA" id="ARBA00022723"/>
    </source>
</evidence>
<sequence>NNLKVLPGFASQDEVKEMKGRMQQLIDQWDPEEARGSVFHTYGNDKLNQEYFLGSASTVRFFLEAEAVKDTGVVKPFNNKASIINKVGHGLHFIDPVFRQYAQSDKVKALVKSLGYKDPVLPQSMYIFKQAKIGGEVTSHQDSTYLFTEPVQTCLGLWLALDEADELNGCLWARKGSHRHEEAKKWVGKVPGGNPHYSQETVEALKKAGFVSLPVKAGDLVCFAGTLDHLSLSNRTERERHTFQLHLVEGPAAGVKWASSNWMQYPEGNTGSL</sequence>
<evidence type="ECO:0000256" key="1">
    <source>
        <dbReference type="ARBA" id="ARBA00001962"/>
    </source>
</evidence>
<comment type="cofactor">
    <cofactor evidence="1">
        <name>Fe cation</name>
        <dbReference type="ChEBI" id="CHEBI:24875"/>
    </cofactor>
</comment>
<dbReference type="eggNOG" id="KOG3290">
    <property type="taxonomic scope" value="Eukaryota"/>
</dbReference>